<dbReference type="SUPFAM" id="SSF52540">
    <property type="entry name" value="P-loop containing nucleoside triphosphate hydrolases"/>
    <property type="match status" value="1"/>
</dbReference>
<organism evidence="6 7">
    <name type="scientific">Thermoanaerobacter thermohydrosulfuricus</name>
    <name type="common">Clostridium thermohydrosulfuricum</name>
    <dbReference type="NCBI Taxonomy" id="1516"/>
    <lineage>
        <taxon>Bacteria</taxon>
        <taxon>Bacillati</taxon>
        <taxon>Bacillota</taxon>
        <taxon>Clostridia</taxon>
        <taxon>Thermoanaerobacterales</taxon>
        <taxon>Thermoanaerobacteraceae</taxon>
        <taxon>Thermoanaerobacter</taxon>
    </lineage>
</organism>
<evidence type="ECO:0000256" key="3">
    <source>
        <dbReference type="ARBA" id="ARBA00022741"/>
    </source>
</evidence>
<protein>
    <submittedName>
        <fullName evidence="6">ABC transporter</fullName>
    </submittedName>
</protein>
<dbReference type="GO" id="GO:0042626">
    <property type="term" value="F:ATPase-coupled transmembrane transporter activity"/>
    <property type="evidence" value="ECO:0007669"/>
    <property type="project" value="TreeGrafter"/>
</dbReference>
<dbReference type="InterPro" id="IPR003439">
    <property type="entry name" value="ABC_transporter-like_ATP-bd"/>
</dbReference>
<gene>
    <name evidence="6" type="ORF">SAMN04244560_02317</name>
</gene>
<dbReference type="GO" id="GO:0016887">
    <property type="term" value="F:ATP hydrolysis activity"/>
    <property type="evidence" value="ECO:0007669"/>
    <property type="project" value="InterPro"/>
</dbReference>
<dbReference type="PANTHER" id="PTHR43553">
    <property type="entry name" value="HEAVY METAL TRANSPORTER"/>
    <property type="match status" value="1"/>
</dbReference>
<dbReference type="InterPro" id="IPR027417">
    <property type="entry name" value="P-loop_NTPase"/>
</dbReference>
<dbReference type="EMBL" id="FNBS01000072">
    <property type="protein sequence ID" value="SDG41799.1"/>
    <property type="molecule type" value="Genomic_DNA"/>
</dbReference>
<proteinExistence type="inferred from homology"/>
<dbReference type="AlphaFoldDB" id="A0A1G7U443"/>
<dbReference type="GO" id="GO:0005524">
    <property type="term" value="F:ATP binding"/>
    <property type="evidence" value="ECO:0007669"/>
    <property type="project" value="UniProtKB-KW"/>
</dbReference>
<keyword evidence="3" id="KW-0547">Nucleotide-binding</keyword>
<evidence type="ECO:0000256" key="4">
    <source>
        <dbReference type="ARBA" id="ARBA00022840"/>
    </source>
</evidence>
<keyword evidence="4" id="KW-0067">ATP-binding</keyword>
<keyword evidence="2" id="KW-0813">Transport</keyword>
<name>A0A1G7U443_THETY</name>
<dbReference type="InterPro" id="IPR050095">
    <property type="entry name" value="ECF_ABC_transporter_ATP-bd"/>
</dbReference>
<dbReference type="Gene3D" id="3.40.50.300">
    <property type="entry name" value="P-loop containing nucleotide triphosphate hydrolases"/>
    <property type="match status" value="1"/>
</dbReference>
<feature type="domain" description="ABC transporter" evidence="5">
    <location>
        <begin position="14"/>
        <end position="87"/>
    </location>
</feature>
<evidence type="ECO:0000259" key="5">
    <source>
        <dbReference type="Pfam" id="PF00005"/>
    </source>
</evidence>
<sequence length="134" mass="15677">MALSADCSAFSEFYLFPATIEENIKLVEDFYRREELEGILRIVKLPFDLDYIIEENASNVSQGEKERILLARLIAHDKNFVILDEPLEGVDIETKKEIISFLKEYLKDRTALVITHKEEIAQNLCEREVRIDER</sequence>
<evidence type="ECO:0000256" key="2">
    <source>
        <dbReference type="ARBA" id="ARBA00022448"/>
    </source>
</evidence>
<comment type="similarity">
    <text evidence="1">Belongs to the ABC transporter superfamily.</text>
</comment>
<evidence type="ECO:0000313" key="7">
    <source>
        <dbReference type="Proteomes" id="UP000183404"/>
    </source>
</evidence>
<dbReference type="GO" id="GO:0043190">
    <property type="term" value="C:ATP-binding cassette (ABC) transporter complex"/>
    <property type="evidence" value="ECO:0007669"/>
    <property type="project" value="TreeGrafter"/>
</dbReference>
<reference evidence="6 7" key="1">
    <citation type="submission" date="2016-10" db="EMBL/GenBank/DDBJ databases">
        <authorList>
            <person name="de Groot N.N."/>
        </authorList>
    </citation>
    <scope>NUCLEOTIDE SEQUENCE [LARGE SCALE GENOMIC DNA]</scope>
    <source>
        <strain evidence="6 7">DSM 569</strain>
    </source>
</reference>
<evidence type="ECO:0000256" key="1">
    <source>
        <dbReference type="ARBA" id="ARBA00005417"/>
    </source>
</evidence>
<evidence type="ECO:0000313" key="6">
    <source>
        <dbReference type="EMBL" id="SDG41799.1"/>
    </source>
</evidence>
<dbReference type="Pfam" id="PF00005">
    <property type="entry name" value="ABC_tran"/>
    <property type="match status" value="1"/>
</dbReference>
<accession>A0A1G7U443</accession>
<dbReference type="Proteomes" id="UP000183404">
    <property type="component" value="Unassembled WGS sequence"/>
</dbReference>